<name>A0A0E2D4Z5_LEPIR</name>
<sequence length="43" mass="5135">MEFFNNLNLIYDTLTRLDPSFAGVYKIQVYDPKYVDSLILYLK</sequence>
<organism evidence="1 2">
    <name type="scientific">Leptospira interrogans str. UI 12758</name>
    <dbReference type="NCBI Taxonomy" id="1049938"/>
    <lineage>
        <taxon>Bacteria</taxon>
        <taxon>Pseudomonadati</taxon>
        <taxon>Spirochaetota</taxon>
        <taxon>Spirochaetia</taxon>
        <taxon>Leptospirales</taxon>
        <taxon>Leptospiraceae</taxon>
        <taxon>Leptospira</taxon>
    </lineage>
</organism>
<dbReference type="Proteomes" id="UP000001340">
    <property type="component" value="Unassembled WGS sequence"/>
</dbReference>
<proteinExistence type="predicted"/>
<comment type="caution">
    <text evidence="1">The sequence shown here is derived from an EMBL/GenBank/DDBJ whole genome shotgun (WGS) entry which is preliminary data.</text>
</comment>
<dbReference type="AlphaFoldDB" id="A0A0E2D4Z5"/>
<reference evidence="1 2" key="1">
    <citation type="submission" date="2012-10" db="EMBL/GenBank/DDBJ databases">
        <authorList>
            <person name="Harkins D.M."/>
            <person name="Durkin A.S."/>
            <person name="Brinkac L.M."/>
            <person name="Haft D.H."/>
            <person name="Selengut J.D."/>
            <person name="Sanka R."/>
            <person name="DePew J."/>
            <person name="Purushe J."/>
            <person name="Chanthongthip A."/>
            <person name="Lattana O."/>
            <person name="Phetsouvanh R."/>
            <person name="Newton P.N."/>
            <person name="Vinetz J.M."/>
            <person name="Sutton G.G."/>
            <person name="Nierman W.C."/>
            <person name="Fouts D.E."/>
        </authorList>
    </citation>
    <scope>NUCLEOTIDE SEQUENCE [LARGE SCALE GENOMIC DNA]</scope>
    <source>
        <strain evidence="1 2">UI 12758</strain>
    </source>
</reference>
<evidence type="ECO:0000313" key="1">
    <source>
        <dbReference type="EMBL" id="EKR55077.1"/>
    </source>
</evidence>
<gene>
    <name evidence="1" type="ORF">LEP1GSC105_3826</name>
</gene>
<dbReference type="EMBL" id="AHNR02000040">
    <property type="protein sequence ID" value="EKR55077.1"/>
    <property type="molecule type" value="Genomic_DNA"/>
</dbReference>
<accession>A0A0E2D4Z5</accession>
<protein>
    <submittedName>
        <fullName evidence="1">Uncharacterized protein</fullName>
    </submittedName>
</protein>
<evidence type="ECO:0000313" key="2">
    <source>
        <dbReference type="Proteomes" id="UP000001340"/>
    </source>
</evidence>